<protein>
    <submittedName>
        <fullName evidence="2">Uncharacterized protein</fullName>
    </submittedName>
</protein>
<organism evidence="2 3">
    <name type="scientific">Dactylosporangium maewongense</name>
    <dbReference type="NCBI Taxonomy" id="634393"/>
    <lineage>
        <taxon>Bacteria</taxon>
        <taxon>Bacillati</taxon>
        <taxon>Actinomycetota</taxon>
        <taxon>Actinomycetes</taxon>
        <taxon>Micromonosporales</taxon>
        <taxon>Micromonosporaceae</taxon>
        <taxon>Dactylosporangium</taxon>
    </lineage>
</organism>
<name>A0ABN2DEM6_9ACTN</name>
<gene>
    <name evidence="2" type="ORF">GCM10009827_117340</name>
</gene>
<proteinExistence type="predicted"/>
<feature type="transmembrane region" description="Helical" evidence="1">
    <location>
        <begin position="12"/>
        <end position="34"/>
    </location>
</feature>
<reference evidence="2 3" key="1">
    <citation type="journal article" date="2019" name="Int. J. Syst. Evol. Microbiol.">
        <title>The Global Catalogue of Microorganisms (GCM) 10K type strain sequencing project: providing services to taxonomists for standard genome sequencing and annotation.</title>
        <authorList>
            <consortium name="The Broad Institute Genomics Platform"/>
            <consortium name="The Broad Institute Genome Sequencing Center for Infectious Disease"/>
            <person name="Wu L."/>
            <person name="Ma J."/>
        </authorList>
    </citation>
    <scope>NUCLEOTIDE SEQUENCE [LARGE SCALE GENOMIC DNA]</scope>
    <source>
        <strain evidence="2 3">JCM 15933</strain>
    </source>
</reference>
<feature type="transmembrane region" description="Helical" evidence="1">
    <location>
        <begin position="79"/>
        <end position="100"/>
    </location>
</feature>
<accession>A0ABN2DEM6</accession>
<evidence type="ECO:0000313" key="3">
    <source>
        <dbReference type="Proteomes" id="UP001501470"/>
    </source>
</evidence>
<dbReference type="Proteomes" id="UP001501470">
    <property type="component" value="Unassembled WGS sequence"/>
</dbReference>
<dbReference type="EMBL" id="BAAAQD010000057">
    <property type="protein sequence ID" value="GAA1576007.1"/>
    <property type="molecule type" value="Genomic_DNA"/>
</dbReference>
<keyword evidence="3" id="KW-1185">Reference proteome</keyword>
<feature type="transmembrane region" description="Helical" evidence="1">
    <location>
        <begin position="46"/>
        <end position="67"/>
    </location>
</feature>
<keyword evidence="1" id="KW-0812">Transmembrane</keyword>
<evidence type="ECO:0000256" key="1">
    <source>
        <dbReference type="SAM" id="Phobius"/>
    </source>
</evidence>
<evidence type="ECO:0000313" key="2">
    <source>
        <dbReference type="EMBL" id="GAA1576007.1"/>
    </source>
</evidence>
<keyword evidence="1" id="KW-1133">Transmembrane helix</keyword>
<keyword evidence="1" id="KW-0472">Membrane</keyword>
<comment type="caution">
    <text evidence="2">The sequence shown here is derived from an EMBL/GenBank/DDBJ whole genome shotgun (WGS) entry which is preliminary data.</text>
</comment>
<sequence length="101" mass="10434">MLVCCGWGAPTVLTWHGMLFVGQGILVEAGTVAIDPALRSISRWYLGLWGSWFVLGGLAFGAAGRAHVLASPDRRRERAAGIVGAAGGLGLFVIALVACIG</sequence>